<evidence type="ECO:0000313" key="2">
    <source>
        <dbReference type="EnsemblMetazoa" id="HelroP173995"/>
    </source>
</evidence>
<name>T1F7G6_HELRO</name>
<protein>
    <submittedName>
        <fullName evidence="1 2">Uncharacterized protein</fullName>
    </submittedName>
</protein>
<evidence type="ECO:0000313" key="3">
    <source>
        <dbReference type="Proteomes" id="UP000015101"/>
    </source>
</evidence>
<dbReference type="EMBL" id="AMQM01004778">
    <property type="status" value="NOT_ANNOTATED_CDS"/>
    <property type="molecule type" value="Genomic_DNA"/>
</dbReference>
<dbReference type="RefSeq" id="XP_009018803.1">
    <property type="nucleotide sequence ID" value="XM_009020555.1"/>
</dbReference>
<dbReference type="CTD" id="20204765"/>
<dbReference type="GeneID" id="20204765"/>
<proteinExistence type="predicted"/>
<reference evidence="1 3" key="2">
    <citation type="journal article" date="2013" name="Nature">
        <title>Insights into bilaterian evolution from three spiralian genomes.</title>
        <authorList>
            <person name="Simakov O."/>
            <person name="Marletaz F."/>
            <person name="Cho S.J."/>
            <person name="Edsinger-Gonzales E."/>
            <person name="Havlak P."/>
            <person name="Hellsten U."/>
            <person name="Kuo D.H."/>
            <person name="Larsson T."/>
            <person name="Lv J."/>
            <person name="Arendt D."/>
            <person name="Savage R."/>
            <person name="Osoegawa K."/>
            <person name="de Jong P."/>
            <person name="Grimwood J."/>
            <person name="Chapman J.A."/>
            <person name="Shapiro H."/>
            <person name="Aerts A."/>
            <person name="Otillar R.P."/>
            <person name="Terry A.Y."/>
            <person name="Boore J.L."/>
            <person name="Grigoriev I.V."/>
            <person name="Lindberg D.R."/>
            <person name="Seaver E.C."/>
            <person name="Weisblat D.A."/>
            <person name="Putnam N.H."/>
            <person name="Rokhsar D.S."/>
        </authorList>
    </citation>
    <scope>NUCLEOTIDE SEQUENCE</scope>
</reference>
<gene>
    <name evidence="2" type="primary">20204765</name>
    <name evidence="1" type="ORF">HELRODRAFT_173995</name>
</gene>
<reference evidence="2" key="3">
    <citation type="submission" date="2015-06" db="UniProtKB">
        <authorList>
            <consortium name="EnsemblMetazoa"/>
        </authorList>
    </citation>
    <scope>IDENTIFICATION</scope>
</reference>
<dbReference type="EnsemblMetazoa" id="HelroT173995">
    <property type="protein sequence ID" value="HelroP173995"/>
    <property type="gene ID" value="HelroG173995"/>
</dbReference>
<sequence>MAKYGNAAKFCNSMFGKQEKRRRRSSTKFNMGGTIAEELDDDLEQLRKFLDKENKRCVVSETAFFCITQLEHFHDNKADTQSFLVFVLIGKTIKSGKFKKSGQLATHLRSNLLAENLLMTFQKLAANMSVKLHSLHSHSHDFPSNLGAMGEEGRFHQDIKTMSVDSKTDGT</sequence>
<dbReference type="EMBL" id="KB096676">
    <property type="protein sequence ID" value="ESO03110.1"/>
    <property type="molecule type" value="Genomic_DNA"/>
</dbReference>
<dbReference type="Proteomes" id="UP000015101">
    <property type="component" value="Unassembled WGS sequence"/>
</dbReference>
<organism evidence="2 3">
    <name type="scientific">Helobdella robusta</name>
    <name type="common">Californian leech</name>
    <dbReference type="NCBI Taxonomy" id="6412"/>
    <lineage>
        <taxon>Eukaryota</taxon>
        <taxon>Metazoa</taxon>
        <taxon>Spiralia</taxon>
        <taxon>Lophotrochozoa</taxon>
        <taxon>Annelida</taxon>
        <taxon>Clitellata</taxon>
        <taxon>Hirudinea</taxon>
        <taxon>Rhynchobdellida</taxon>
        <taxon>Glossiphoniidae</taxon>
        <taxon>Helobdella</taxon>
    </lineage>
</organism>
<dbReference type="PANTHER" id="PTHR46114">
    <property type="entry name" value="APPLE DOMAIN-CONTAINING PROTEIN"/>
    <property type="match status" value="1"/>
</dbReference>
<accession>T1F7G6</accession>
<dbReference type="HOGENOM" id="CLU_1564563_0_0_1"/>
<dbReference type="InParanoid" id="T1F7G6"/>
<keyword evidence="3" id="KW-1185">Reference proteome</keyword>
<dbReference type="KEGG" id="hro:HELRODRAFT_173995"/>
<evidence type="ECO:0000313" key="1">
    <source>
        <dbReference type="EMBL" id="ESO03110.1"/>
    </source>
</evidence>
<dbReference type="PANTHER" id="PTHR46114:SF1">
    <property type="entry name" value="ZAD DOMAIN-CONTAINING PROTEIN"/>
    <property type="match status" value="1"/>
</dbReference>
<dbReference type="AlphaFoldDB" id="T1F7G6"/>
<reference evidence="3" key="1">
    <citation type="submission" date="2012-12" db="EMBL/GenBank/DDBJ databases">
        <authorList>
            <person name="Hellsten U."/>
            <person name="Grimwood J."/>
            <person name="Chapman J.A."/>
            <person name="Shapiro H."/>
            <person name="Aerts A."/>
            <person name="Otillar R.P."/>
            <person name="Terry A.Y."/>
            <person name="Boore J.L."/>
            <person name="Simakov O."/>
            <person name="Marletaz F."/>
            <person name="Cho S.-J."/>
            <person name="Edsinger-Gonzales E."/>
            <person name="Havlak P."/>
            <person name="Kuo D.-H."/>
            <person name="Larsson T."/>
            <person name="Lv J."/>
            <person name="Arendt D."/>
            <person name="Savage R."/>
            <person name="Osoegawa K."/>
            <person name="de Jong P."/>
            <person name="Lindberg D.R."/>
            <person name="Seaver E.C."/>
            <person name="Weisblat D.A."/>
            <person name="Putnam N.H."/>
            <person name="Grigoriev I.V."/>
            <person name="Rokhsar D.S."/>
        </authorList>
    </citation>
    <scope>NUCLEOTIDE SEQUENCE</scope>
</reference>